<feature type="domain" description="AB hydrolase-1" evidence="2">
    <location>
        <begin position="27"/>
        <end position="284"/>
    </location>
</feature>
<dbReference type="AlphaFoldDB" id="A0A1X7PAX0"/>
<dbReference type="Proteomes" id="UP000193083">
    <property type="component" value="Unassembled WGS sequence"/>
</dbReference>
<evidence type="ECO:0000313" key="4">
    <source>
        <dbReference type="Proteomes" id="UP000193083"/>
    </source>
</evidence>
<evidence type="ECO:0000259" key="2">
    <source>
        <dbReference type="Pfam" id="PF00561"/>
    </source>
</evidence>
<dbReference type="SUPFAM" id="SSF53474">
    <property type="entry name" value="alpha/beta-Hydrolases"/>
    <property type="match status" value="1"/>
</dbReference>
<accession>A0A1X7PAX0</accession>
<dbReference type="RefSeq" id="WP_085465374.1">
    <property type="nucleotide sequence ID" value="NZ_FXBL01000004.1"/>
</dbReference>
<name>A0A1X7PAX0_9HYPH</name>
<organism evidence="3 4">
    <name type="scientific">Mesorhizobium australicum</name>
    <dbReference type="NCBI Taxonomy" id="536018"/>
    <lineage>
        <taxon>Bacteria</taxon>
        <taxon>Pseudomonadati</taxon>
        <taxon>Pseudomonadota</taxon>
        <taxon>Alphaproteobacteria</taxon>
        <taxon>Hyphomicrobiales</taxon>
        <taxon>Phyllobacteriaceae</taxon>
        <taxon>Mesorhizobium</taxon>
    </lineage>
</organism>
<dbReference type="EMBL" id="FXBL01000004">
    <property type="protein sequence ID" value="SMH47743.1"/>
    <property type="molecule type" value="Genomic_DNA"/>
</dbReference>
<dbReference type="PANTHER" id="PTHR43329">
    <property type="entry name" value="EPOXIDE HYDROLASE"/>
    <property type="match status" value="1"/>
</dbReference>
<dbReference type="InterPro" id="IPR029058">
    <property type="entry name" value="AB_hydrolase_fold"/>
</dbReference>
<dbReference type="InterPro" id="IPR000639">
    <property type="entry name" value="Epox_hydrolase-like"/>
</dbReference>
<keyword evidence="4" id="KW-1185">Reference proteome</keyword>
<dbReference type="Gene3D" id="3.40.50.1820">
    <property type="entry name" value="alpha/beta hydrolase"/>
    <property type="match status" value="1"/>
</dbReference>
<proteinExistence type="predicted"/>
<evidence type="ECO:0000313" key="3">
    <source>
        <dbReference type="EMBL" id="SMH47743.1"/>
    </source>
</evidence>
<sequence length="297" mass="32705">MFQPEFMAFDAGGVTLNVAHAGDRSRPLIILLHGFPEYWAAWREVMADLASDFFVVAPDQRGYDLSSKPAGMDAYRTKHMVADLAALADHLSPGRPFVLAGHDWGASVAYAYAFAHPGRLSRLVIANGVHPWCFQKAIHDDPAQREASQYINKLRAPAADERLVEDGFRRTLRMIEGFSRADWMTGEIRAGYLDAWGQPGAMPAMLNWYRASPIDVPEPGASAARTVLDTIPPETMAVRMPHLVLWGEEDRALTASCLQGLDRFAPDLTIQRVPGAGHWILHEQPGAVAAAIRHFAA</sequence>
<dbReference type="PRINTS" id="PR00111">
    <property type="entry name" value="ABHYDROLASE"/>
</dbReference>
<protein>
    <submittedName>
        <fullName evidence="3">Pimeloyl-ACP methyl ester carboxylesterase</fullName>
    </submittedName>
</protein>
<dbReference type="InterPro" id="IPR000073">
    <property type="entry name" value="AB_hydrolase_1"/>
</dbReference>
<evidence type="ECO:0000256" key="1">
    <source>
        <dbReference type="ARBA" id="ARBA00022801"/>
    </source>
</evidence>
<dbReference type="PRINTS" id="PR00412">
    <property type="entry name" value="EPOXHYDRLASE"/>
</dbReference>
<keyword evidence="1" id="KW-0378">Hydrolase</keyword>
<dbReference type="Pfam" id="PF00561">
    <property type="entry name" value="Abhydrolase_1"/>
    <property type="match status" value="1"/>
</dbReference>
<gene>
    <name evidence="3" type="ORF">SAMN02982922_3561</name>
</gene>
<reference evidence="3 4" key="1">
    <citation type="submission" date="2017-04" db="EMBL/GenBank/DDBJ databases">
        <authorList>
            <person name="Afonso C.L."/>
            <person name="Miller P.J."/>
            <person name="Scott M.A."/>
            <person name="Spackman E."/>
            <person name="Goraichik I."/>
            <person name="Dimitrov K.M."/>
            <person name="Suarez D.L."/>
            <person name="Swayne D.E."/>
        </authorList>
    </citation>
    <scope>NUCLEOTIDE SEQUENCE [LARGE SCALE GENOMIC DNA]</scope>
    <source>
        <strain evidence="3 4">B5P</strain>
    </source>
</reference>
<dbReference type="OrthoDB" id="9804723at2"/>
<dbReference type="GO" id="GO:0016787">
    <property type="term" value="F:hydrolase activity"/>
    <property type="evidence" value="ECO:0007669"/>
    <property type="project" value="UniProtKB-KW"/>
</dbReference>